<dbReference type="PANTHER" id="PTHR24421">
    <property type="entry name" value="NITRATE/NITRITE SENSOR PROTEIN NARX-RELATED"/>
    <property type="match status" value="1"/>
</dbReference>
<keyword evidence="6 11" id="KW-0418">Kinase</keyword>
<evidence type="ECO:0000313" key="11">
    <source>
        <dbReference type="EMBL" id="MFB9905988.1"/>
    </source>
</evidence>
<keyword evidence="9" id="KW-0472">Membrane</keyword>
<reference evidence="11 12" key="1">
    <citation type="submission" date="2024-09" db="EMBL/GenBank/DDBJ databases">
        <authorList>
            <person name="Sun Q."/>
            <person name="Mori K."/>
        </authorList>
    </citation>
    <scope>NUCLEOTIDE SEQUENCE [LARGE SCALE GENOMIC DNA]</scope>
    <source>
        <strain evidence="11 12">TBRC 7907</strain>
    </source>
</reference>
<dbReference type="CDD" id="cd16917">
    <property type="entry name" value="HATPase_UhpB-NarQ-NarX-like"/>
    <property type="match status" value="1"/>
</dbReference>
<dbReference type="InterPro" id="IPR050482">
    <property type="entry name" value="Sensor_HK_TwoCompSys"/>
</dbReference>
<dbReference type="EMBL" id="JBHLZU010000016">
    <property type="protein sequence ID" value="MFB9905988.1"/>
    <property type="molecule type" value="Genomic_DNA"/>
</dbReference>
<dbReference type="Proteomes" id="UP001589693">
    <property type="component" value="Unassembled WGS sequence"/>
</dbReference>
<dbReference type="Gene3D" id="1.20.5.1930">
    <property type="match status" value="1"/>
</dbReference>
<evidence type="ECO:0000256" key="6">
    <source>
        <dbReference type="ARBA" id="ARBA00022777"/>
    </source>
</evidence>
<dbReference type="PANTHER" id="PTHR24421:SF10">
    <property type="entry name" value="NITRATE_NITRITE SENSOR PROTEIN NARQ"/>
    <property type="match status" value="1"/>
</dbReference>
<evidence type="ECO:0000256" key="3">
    <source>
        <dbReference type="ARBA" id="ARBA00022553"/>
    </source>
</evidence>
<accession>A0ABV5ZYN9</accession>
<feature type="transmembrane region" description="Helical" evidence="9">
    <location>
        <begin position="138"/>
        <end position="155"/>
    </location>
</feature>
<keyword evidence="7" id="KW-0067">ATP-binding</keyword>
<evidence type="ECO:0000256" key="4">
    <source>
        <dbReference type="ARBA" id="ARBA00022679"/>
    </source>
</evidence>
<feature type="transmembrane region" description="Helical" evidence="9">
    <location>
        <begin position="53"/>
        <end position="68"/>
    </location>
</feature>
<dbReference type="InterPro" id="IPR036890">
    <property type="entry name" value="HATPase_C_sf"/>
</dbReference>
<feature type="transmembrane region" description="Helical" evidence="9">
    <location>
        <begin position="104"/>
        <end position="126"/>
    </location>
</feature>
<keyword evidence="9" id="KW-1133">Transmembrane helix</keyword>
<comment type="caution">
    <text evidence="11">The sequence shown here is derived from an EMBL/GenBank/DDBJ whole genome shotgun (WGS) entry which is preliminary data.</text>
</comment>
<dbReference type="Gene3D" id="3.30.565.10">
    <property type="entry name" value="Histidine kinase-like ATPase, C-terminal domain"/>
    <property type="match status" value="1"/>
</dbReference>
<evidence type="ECO:0000313" key="12">
    <source>
        <dbReference type="Proteomes" id="UP001589693"/>
    </source>
</evidence>
<evidence type="ECO:0000256" key="7">
    <source>
        <dbReference type="ARBA" id="ARBA00022840"/>
    </source>
</evidence>
<evidence type="ECO:0000256" key="2">
    <source>
        <dbReference type="ARBA" id="ARBA00012438"/>
    </source>
</evidence>
<feature type="transmembrane region" description="Helical" evidence="9">
    <location>
        <begin position="21"/>
        <end position="41"/>
    </location>
</feature>
<sequence length="386" mass="41466">MTGKRMEIGRADRGERWLTWWEGRITLLLLDVAVMSGLLFFDLFGDRSAQRNPWYPVAVGALALAALVRRRFPFALLAVSLAGLFCGLTLMPLFVAAYSVAARFGVSLVSLGAVVLACGTVSAWRIGVGDFDLSSTPIVYSMFVIGPTLGGLWMHQRATLLAVLRERAEEAERTRTLLAEQAVTAERHRIAREMHDVVAHRVTAIALQAGALSVNATDERTEQSAEAIRQVSVTALDELRDILKVLREDGGAQLTGFVGKDMLASVRKLVEEAAVTGARVELDLPGSVPTVSAQVGRAVYRVVQESLTNAGKHAPHAAVSVTVTATGTELAVEVTNHLTPSRAEVPGSGYGIIGMRERVELASGELRAGRTGSVFRVLARFPLEAS</sequence>
<keyword evidence="8" id="KW-0902">Two-component regulatory system</keyword>
<evidence type="ECO:0000256" key="5">
    <source>
        <dbReference type="ARBA" id="ARBA00022741"/>
    </source>
</evidence>
<feature type="domain" description="Signal transduction histidine kinase subgroup 3 dimerisation and phosphoacceptor" evidence="10">
    <location>
        <begin position="186"/>
        <end position="249"/>
    </location>
</feature>
<keyword evidence="4" id="KW-0808">Transferase</keyword>
<proteinExistence type="predicted"/>
<keyword evidence="5" id="KW-0547">Nucleotide-binding</keyword>
<gene>
    <name evidence="11" type="ORF">ACFFQA_18795</name>
</gene>
<name>A0ABV5ZYN9_9PSEU</name>
<comment type="catalytic activity">
    <reaction evidence="1">
        <text>ATP + protein L-histidine = ADP + protein N-phospho-L-histidine.</text>
        <dbReference type="EC" id="2.7.13.3"/>
    </reaction>
</comment>
<dbReference type="EC" id="2.7.13.3" evidence="2"/>
<dbReference type="RefSeq" id="WP_377853526.1">
    <property type="nucleotide sequence ID" value="NZ_JBHLZU010000016.1"/>
</dbReference>
<keyword evidence="9" id="KW-0812">Transmembrane</keyword>
<organism evidence="11 12">
    <name type="scientific">Allokutzneria oryzae</name>
    <dbReference type="NCBI Taxonomy" id="1378989"/>
    <lineage>
        <taxon>Bacteria</taxon>
        <taxon>Bacillati</taxon>
        <taxon>Actinomycetota</taxon>
        <taxon>Actinomycetes</taxon>
        <taxon>Pseudonocardiales</taxon>
        <taxon>Pseudonocardiaceae</taxon>
        <taxon>Allokutzneria</taxon>
    </lineage>
</organism>
<dbReference type="SUPFAM" id="SSF55874">
    <property type="entry name" value="ATPase domain of HSP90 chaperone/DNA topoisomerase II/histidine kinase"/>
    <property type="match status" value="1"/>
</dbReference>
<evidence type="ECO:0000256" key="1">
    <source>
        <dbReference type="ARBA" id="ARBA00000085"/>
    </source>
</evidence>
<dbReference type="GO" id="GO:0016301">
    <property type="term" value="F:kinase activity"/>
    <property type="evidence" value="ECO:0007669"/>
    <property type="project" value="UniProtKB-KW"/>
</dbReference>
<evidence type="ECO:0000256" key="9">
    <source>
        <dbReference type="SAM" id="Phobius"/>
    </source>
</evidence>
<dbReference type="Pfam" id="PF07730">
    <property type="entry name" value="HisKA_3"/>
    <property type="match status" value="1"/>
</dbReference>
<protein>
    <recommendedName>
        <fullName evidence="2">histidine kinase</fullName>
        <ecNumber evidence="2">2.7.13.3</ecNumber>
    </recommendedName>
</protein>
<evidence type="ECO:0000256" key="8">
    <source>
        <dbReference type="ARBA" id="ARBA00023012"/>
    </source>
</evidence>
<keyword evidence="3" id="KW-0597">Phosphoprotein</keyword>
<dbReference type="InterPro" id="IPR011712">
    <property type="entry name" value="Sig_transdc_His_kin_sub3_dim/P"/>
</dbReference>
<evidence type="ECO:0000259" key="10">
    <source>
        <dbReference type="Pfam" id="PF07730"/>
    </source>
</evidence>
<keyword evidence="12" id="KW-1185">Reference proteome</keyword>
<feature type="transmembrane region" description="Helical" evidence="9">
    <location>
        <begin position="75"/>
        <end position="98"/>
    </location>
</feature>